<dbReference type="EMBL" id="BARW01039337">
    <property type="protein sequence ID" value="GAJ19664.1"/>
    <property type="molecule type" value="Genomic_DNA"/>
</dbReference>
<reference evidence="1" key="1">
    <citation type="journal article" date="2014" name="Front. Microbiol.">
        <title>High frequency of phylogenetically diverse reductive dehalogenase-homologous genes in deep subseafloor sedimentary metagenomes.</title>
        <authorList>
            <person name="Kawai M."/>
            <person name="Futagami T."/>
            <person name="Toyoda A."/>
            <person name="Takaki Y."/>
            <person name="Nishi S."/>
            <person name="Hori S."/>
            <person name="Arai W."/>
            <person name="Tsubouchi T."/>
            <person name="Morono Y."/>
            <person name="Uchiyama I."/>
            <person name="Ito T."/>
            <person name="Fujiyama A."/>
            <person name="Inagaki F."/>
            <person name="Takami H."/>
        </authorList>
    </citation>
    <scope>NUCLEOTIDE SEQUENCE</scope>
    <source>
        <strain evidence="1">Expedition CK06-06</strain>
    </source>
</reference>
<proteinExistence type="predicted"/>
<sequence length="45" mass="5327">MIGEKDDSIQKYNKAIYDLFWAHIEVKNETSLYDYIKKNGTDSKI</sequence>
<protein>
    <submittedName>
        <fullName evidence="1">Uncharacterized protein</fullName>
    </submittedName>
</protein>
<comment type="caution">
    <text evidence="1">The sequence shown here is derived from an EMBL/GenBank/DDBJ whole genome shotgun (WGS) entry which is preliminary data.</text>
</comment>
<gene>
    <name evidence="1" type="ORF">S12H4_59962</name>
</gene>
<evidence type="ECO:0000313" key="1">
    <source>
        <dbReference type="EMBL" id="GAJ19664.1"/>
    </source>
</evidence>
<accession>X1UQ85</accession>
<name>X1UQ85_9ZZZZ</name>
<dbReference type="AlphaFoldDB" id="X1UQ85"/>
<organism evidence="1">
    <name type="scientific">marine sediment metagenome</name>
    <dbReference type="NCBI Taxonomy" id="412755"/>
    <lineage>
        <taxon>unclassified sequences</taxon>
        <taxon>metagenomes</taxon>
        <taxon>ecological metagenomes</taxon>
    </lineage>
</organism>